<protein>
    <submittedName>
        <fullName evidence="1">Uncharacterized protein</fullName>
    </submittedName>
</protein>
<proteinExistence type="predicted"/>
<comment type="caution">
    <text evidence="1">The sequence shown here is derived from an EMBL/GenBank/DDBJ whole genome shotgun (WGS) entry which is preliminary data.</text>
</comment>
<accession>A0ABQ2DJF0</accession>
<name>A0ABQ2DJF0_9DEIO</name>
<dbReference type="Proteomes" id="UP000632222">
    <property type="component" value="Unassembled WGS sequence"/>
</dbReference>
<gene>
    <name evidence="1" type="ORF">GCM10008938_52190</name>
</gene>
<organism evidence="1 2">
    <name type="scientific">Deinococcus roseus</name>
    <dbReference type="NCBI Taxonomy" id="392414"/>
    <lineage>
        <taxon>Bacteria</taxon>
        <taxon>Thermotogati</taxon>
        <taxon>Deinococcota</taxon>
        <taxon>Deinococci</taxon>
        <taxon>Deinococcales</taxon>
        <taxon>Deinococcaceae</taxon>
        <taxon>Deinococcus</taxon>
    </lineage>
</organism>
<reference evidence="2" key="1">
    <citation type="journal article" date="2019" name="Int. J. Syst. Evol. Microbiol.">
        <title>The Global Catalogue of Microorganisms (GCM) 10K type strain sequencing project: providing services to taxonomists for standard genome sequencing and annotation.</title>
        <authorList>
            <consortium name="The Broad Institute Genomics Platform"/>
            <consortium name="The Broad Institute Genome Sequencing Center for Infectious Disease"/>
            <person name="Wu L."/>
            <person name="Ma J."/>
        </authorList>
    </citation>
    <scope>NUCLEOTIDE SEQUENCE [LARGE SCALE GENOMIC DNA]</scope>
    <source>
        <strain evidence="2">JCM 14370</strain>
    </source>
</reference>
<evidence type="ECO:0000313" key="1">
    <source>
        <dbReference type="EMBL" id="GGJ59611.1"/>
    </source>
</evidence>
<sequence>MTHEKGVLSLLSGGVDERMRPQNNQPLKIINMPLVSKTCLEDHFWKHPQQREEAPGQP</sequence>
<dbReference type="EMBL" id="BMOD01000053">
    <property type="protein sequence ID" value="GGJ59611.1"/>
    <property type="molecule type" value="Genomic_DNA"/>
</dbReference>
<evidence type="ECO:0000313" key="2">
    <source>
        <dbReference type="Proteomes" id="UP000632222"/>
    </source>
</evidence>
<keyword evidence="2" id="KW-1185">Reference proteome</keyword>